<dbReference type="EMBL" id="CP086322">
    <property type="protein sequence ID" value="UQA97412.1"/>
    <property type="molecule type" value="Genomic_DNA"/>
</dbReference>
<sequence>MARLLVWGAELVVRLSWWEKAAGLHGDVRVPLSAVRQVMVEPDWWRALRGVRRRGLWVPGGLCIGVRGHHDGKDFVAVRPRRPVVCVALRPSSPFGLLAVTTPDPEATAARLRRLAPDIESTRWRQAIPVPPDTA</sequence>
<keyword evidence="2" id="KW-1185">Reference proteome</keyword>
<name>A0ABY4MJM3_9ACTN</name>
<proteinExistence type="predicted"/>
<reference evidence="1" key="1">
    <citation type="submission" date="2021-10" db="EMBL/GenBank/DDBJ databases">
        <title>Streptomyces nigrumlapis sp.nov.,an antimicrobial producing actinobacterium isolated from Black Gobi rocks.</title>
        <authorList>
            <person name="Wen Y."/>
            <person name="Zhang W."/>
            <person name="Liu X.G."/>
        </authorList>
    </citation>
    <scope>NUCLEOTIDE SEQUENCE</scope>
    <source>
        <strain evidence="1">ST13-2-2</strain>
    </source>
</reference>
<dbReference type="Proteomes" id="UP000830115">
    <property type="component" value="Chromosome"/>
</dbReference>
<gene>
    <name evidence="1" type="ORF">K9S39_41105</name>
</gene>
<evidence type="ECO:0000313" key="1">
    <source>
        <dbReference type="EMBL" id="UQA97412.1"/>
    </source>
</evidence>
<dbReference type="RefSeq" id="WP_248868340.1">
    <property type="nucleotide sequence ID" value="NZ_CP086322.1"/>
</dbReference>
<protein>
    <submittedName>
        <fullName evidence="1">Uncharacterized protein</fullName>
    </submittedName>
</protein>
<organism evidence="1 2">
    <name type="scientific">Streptomyces halobius</name>
    <dbReference type="NCBI Taxonomy" id="2879846"/>
    <lineage>
        <taxon>Bacteria</taxon>
        <taxon>Bacillati</taxon>
        <taxon>Actinomycetota</taxon>
        <taxon>Actinomycetes</taxon>
        <taxon>Kitasatosporales</taxon>
        <taxon>Streptomycetaceae</taxon>
        <taxon>Streptomyces</taxon>
    </lineage>
</organism>
<accession>A0ABY4MJM3</accession>
<evidence type="ECO:0000313" key="2">
    <source>
        <dbReference type="Proteomes" id="UP000830115"/>
    </source>
</evidence>